<evidence type="ECO:0000256" key="8">
    <source>
        <dbReference type="ARBA" id="ARBA00038527"/>
    </source>
</evidence>
<comment type="subunit">
    <text evidence="8">Heterodimer of an alpha and a beta subunit, produced by autocatalytic cleavage.</text>
</comment>
<dbReference type="InterPro" id="IPR029132">
    <property type="entry name" value="CBAH/NAAA_C"/>
</dbReference>
<dbReference type="PIRSF" id="PIRSF017632">
    <property type="entry name" value="Acid_ceramidase-like"/>
    <property type="match status" value="1"/>
</dbReference>
<evidence type="ECO:0000256" key="7">
    <source>
        <dbReference type="ARBA" id="ARBA00023180"/>
    </source>
</evidence>
<dbReference type="GO" id="GO:0005764">
    <property type="term" value="C:lysosome"/>
    <property type="evidence" value="ECO:0007669"/>
    <property type="project" value="UniProtKB-UniRule"/>
</dbReference>
<accession>A0A498SB85</accession>
<keyword evidence="6" id="KW-0865">Zymogen</keyword>
<dbReference type="Pfam" id="PF02275">
    <property type="entry name" value="CBAH"/>
    <property type="match status" value="1"/>
</dbReference>
<evidence type="ECO:0000256" key="5">
    <source>
        <dbReference type="ARBA" id="ARBA00023098"/>
    </source>
</evidence>
<sequence length="373" mass="43124">MFAVLMASILVAFWSLLLCTVNLGYGDRIPPHYTINLDLTPENRWDKVIDDHKELIPAVIEEIHHYVPKLLRPIVWWIDENILLKKFPEEYAREMRGIAARSGLRIGEVIGINILYDISAFDRKQFSLECIISIHRILANIGCTSIVAKDHKGRIIHGRNLDYPMTSLIRNLTIIADFTRGGNILYTAVTFALNVGIYTGQRHGSFSISINERYSGSYIDTLLMEFYTRLKRPVTFTIRMVLENNNTFEEAKKVLMNEHFIAPSYLIIAGTKAEQACVITRDRWKTADLECIDSKKGRWFLVETNFDHWKVNKDKRRKTAEKALLQVGRHAITCKQMLEILSLHPVRNNYTIFSTVMSPLNQRALHEYTIVRE</sequence>
<dbReference type="GO" id="GO:0006631">
    <property type="term" value="P:fatty acid metabolic process"/>
    <property type="evidence" value="ECO:0007669"/>
    <property type="project" value="InterPro"/>
</dbReference>
<evidence type="ECO:0000259" key="14">
    <source>
        <dbReference type="Pfam" id="PF02275"/>
    </source>
</evidence>
<feature type="domain" description="Acid ceramidase N-terminal" evidence="15">
    <location>
        <begin position="30"/>
        <end position="78"/>
    </location>
</feature>
<dbReference type="Gene3D" id="3.60.60.10">
    <property type="entry name" value="Penicillin V Acylase, Chain A"/>
    <property type="match status" value="1"/>
</dbReference>
<keyword evidence="3 13" id="KW-0732">Signal</keyword>
<comment type="similarity">
    <text evidence="2 11">Belongs to the acid ceramidase family.</text>
</comment>
<keyword evidence="17" id="KW-1185">Reference proteome</keyword>
<evidence type="ECO:0000256" key="3">
    <source>
        <dbReference type="ARBA" id="ARBA00022729"/>
    </source>
</evidence>
<evidence type="ECO:0000256" key="12">
    <source>
        <dbReference type="PIRSR" id="PIRSR017632-1"/>
    </source>
</evidence>
<dbReference type="EMBL" id="UPTC01000982">
    <property type="protein sequence ID" value="VBB30754.1"/>
    <property type="molecule type" value="Genomic_DNA"/>
</dbReference>
<comment type="pathway">
    <text evidence="1">Lipid metabolism; fatty acid metabolism.</text>
</comment>
<feature type="chain" id="PRO_5019747575" description="N-acylethanolamine-hydrolyzing acid amidase" evidence="13">
    <location>
        <begin position="27"/>
        <end position="373"/>
    </location>
</feature>
<evidence type="ECO:0000313" key="16">
    <source>
        <dbReference type="EMBL" id="VBB30754.1"/>
    </source>
</evidence>
<evidence type="ECO:0000259" key="15">
    <source>
        <dbReference type="Pfam" id="PF15508"/>
    </source>
</evidence>
<evidence type="ECO:0000256" key="9">
    <source>
        <dbReference type="ARBA" id="ARBA00039046"/>
    </source>
</evidence>
<dbReference type="PANTHER" id="PTHR28583">
    <property type="entry name" value="ACID AMIDASE"/>
    <property type="match status" value="1"/>
</dbReference>
<feature type="domain" description="Choloylglycine hydrolase/NAAA C-terminal" evidence="14">
    <location>
        <begin position="143"/>
        <end position="315"/>
    </location>
</feature>
<keyword evidence="5 11" id="KW-0443">Lipid metabolism</keyword>
<dbReference type="PANTHER" id="PTHR28583:SF4">
    <property type="entry name" value="N-ACYLETHANOLAMINE-HYDROLYZING ACID AMIDASE"/>
    <property type="match status" value="1"/>
</dbReference>
<dbReference type="OrthoDB" id="5273684at2759"/>
<organism evidence="16 17">
    <name type="scientific">Acanthocheilonema viteae</name>
    <name type="common">Filarial nematode worm</name>
    <name type="synonym">Dipetalonema viteae</name>
    <dbReference type="NCBI Taxonomy" id="6277"/>
    <lineage>
        <taxon>Eukaryota</taxon>
        <taxon>Metazoa</taxon>
        <taxon>Ecdysozoa</taxon>
        <taxon>Nematoda</taxon>
        <taxon>Chromadorea</taxon>
        <taxon>Rhabditida</taxon>
        <taxon>Spirurina</taxon>
        <taxon>Spiruromorpha</taxon>
        <taxon>Filarioidea</taxon>
        <taxon>Onchocercidae</taxon>
        <taxon>Acanthocheilonema</taxon>
    </lineage>
</organism>
<dbReference type="InterPro" id="IPR016699">
    <property type="entry name" value="Acid_ceramidase-like"/>
</dbReference>
<dbReference type="GO" id="GO:0047412">
    <property type="term" value="F:N-(long-chain-acyl)ethanolamine deacylase activity"/>
    <property type="evidence" value="ECO:0007669"/>
    <property type="project" value="UniProtKB-EC"/>
</dbReference>
<dbReference type="AlphaFoldDB" id="A0A498SB85"/>
<feature type="active site" description="Nucleophile" evidence="12">
    <location>
        <position position="143"/>
    </location>
</feature>
<keyword evidence="4 11" id="KW-0378">Hydrolase</keyword>
<evidence type="ECO:0000313" key="17">
    <source>
        <dbReference type="Proteomes" id="UP000276991"/>
    </source>
</evidence>
<evidence type="ECO:0000256" key="13">
    <source>
        <dbReference type="SAM" id="SignalP"/>
    </source>
</evidence>
<name>A0A498SB85_ACAVI</name>
<dbReference type="Pfam" id="PF15508">
    <property type="entry name" value="NAAA-beta"/>
    <property type="match status" value="1"/>
</dbReference>
<evidence type="ECO:0000256" key="11">
    <source>
        <dbReference type="PIRNR" id="PIRNR017632"/>
    </source>
</evidence>
<feature type="signal peptide" evidence="13">
    <location>
        <begin position="1"/>
        <end position="26"/>
    </location>
</feature>
<protein>
    <recommendedName>
        <fullName evidence="10">N-acylethanolamine-hydrolyzing acid amidase</fullName>
        <ecNumber evidence="9">3.5.1.60</ecNumber>
    </recommendedName>
</protein>
<dbReference type="GO" id="GO:0017064">
    <property type="term" value="F:fatty acid amide hydrolase activity"/>
    <property type="evidence" value="ECO:0007669"/>
    <property type="project" value="InterPro"/>
</dbReference>
<proteinExistence type="inferred from homology"/>
<dbReference type="EC" id="3.5.1.60" evidence="9"/>
<dbReference type="STRING" id="6277.A0A498SB85"/>
<evidence type="ECO:0000256" key="2">
    <source>
        <dbReference type="ARBA" id="ARBA00005730"/>
    </source>
</evidence>
<dbReference type="Proteomes" id="UP000276991">
    <property type="component" value="Unassembled WGS sequence"/>
</dbReference>
<keyword evidence="7" id="KW-0325">Glycoprotein</keyword>
<dbReference type="FunFam" id="3.60.60.10:FF:000006">
    <property type="entry name" value="N-acylethanolamine-hydrolyzing acid amidase"/>
    <property type="match status" value="1"/>
</dbReference>
<evidence type="ECO:0000256" key="6">
    <source>
        <dbReference type="ARBA" id="ARBA00023145"/>
    </source>
</evidence>
<evidence type="ECO:0000256" key="10">
    <source>
        <dbReference type="ARBA" id="ARBA00040404"/>
    </source>
</evidence>
<evidence type="ECO:0000256" key="4">
    <source>
        <dbReference type="ARBA" id="ARBA00022801"/>
    </source>
</evidence>
<reference evidence="16 17" key="1">
    <citation type="submission" date="2018-08" db="EMBL/GenBank/DDBJ databases">
        <authorList>
            <person name="Laetsch R D."/>
            <person name="Stevens L."/>
            <person name="Kumar S."/>
            <person name="Blaxter L. M."/>
        </authorList>
    </citation>
    <scope>NUCLEOTIDE SEQUENCE [LARGE SCALE GENOMIC DNA]</scope>
</reference>
<evidence type="ECO:0000256" key="1">
    <source>
        <dbReference type="ARBA" id="ARBA00004872"/>
    </source>
</evidence>
<gene>
    <name evidence="16" type="ORF">NAV_LOCUS5545</name>
</gene>
<dbReference type="InterPro" id="IPR029130">
    <property type="entry name" value="Acid_ceramidase_N"/>
</dbReference>